<sequence length="154" mass="16544">MYLEGCRKSFNGGTEKMKALILWGIGMSGGIAVAAGLFTFLVITGIPHRLMTITHTTAYGGWYEWMFVLGGALGNAVWLTDTAVKIPAGMFLAGAAGFLVGIFIGCLIGAIAEVLDALPVFFKRIGIRQGIGVVIFWMAVGKTLGAWMWYFILT</sequence>
<keyword evidence="1" id="KW-0812">Transmembrane</keyword>
<keyword evidence="1" id="KW-1133">Transmembrane helix</keyword>
<protein>
    <submittedName>
        <fullName evidence="2">Stage V sporulation protein AB</fullName>
    </submittedName>
</protein>
<evidence type="ECO:0000256" key="1">
    <source>
        <dbReference type="SAM" id="Phobius"/>
    </source>
</evidence>
<evidence type="ECO:0000313" key="2">
    <source>
        <dbReference type="EMBL" id="RGB80731.1"/>
    </source>
</evidence>
<feature type="transmembrane region" description="Helical" evidence="1">
    <location>
        <begin position="91"/>
        <end position="111"/>
    </location>
</feature>
<name>A0A3E2TQ13_9FIRM</name>
<keyword evidence="1" id="KW-0472">Membrane</keyword>
<dbReference type="Pfam" id="PF13782">
    <property type="entry name" value="SpoVAB"/>
    <property type="match status" value="1"/>
</dbReference>
<comment type="caution">
    <text evidence="2">The sequence shown here is derived from an EMBL/GenBank/DDBJ whole genome shotgun (WGS) entry which is preliminary data.</text>
</comment>
<gene>
    <name evidence="2" type="ORF">DW070_05445</name>
</gene>
<feature type="transmembrane region" description="Helical" evidence="1">
    <location>
        <begin position="62"/>
        <end position="79"/>
    </location>
</feature>
<proteinExistence type="predicted"/>
<organism evidence="2 3">
    <name type="scientific">Coprococcus catus</name>
    <dbReference type="NCBI Taxonomy" id="116085"/>
    <lineage>
        <taxon>Bacteria</taxon>
        <taxon>Bacillati</taxon>
        <taxon>Bacillota</taxon>
        <taxon>Clostridia</taxon>
        <taxon>Lachnospirales</taxon>
        <taxon>Lachnospiraceae</taxon>
        <taxon>Coprococcus</taxon>
    </lineage>
</organism>
<evidence type="ECO:0000313" key="3">
    <source>
        <dbReference type="Proteomes" id="UP000260773"/>
    </source>
</evidence>
<reference evidence="2 3" key="1">
    <citation type="submission" date="2018-08" db="EMBL/GenBank/DDBJ databases">
        <title>A genome reference for cultivated species of the human gut microbiota.</title>
        <authorList>
            <person name="Zou Y."/>
            <person name="Xue W."/>
            <person name="Luo G."/>
        </authorList>
    </citation>
    <scope>NUCLEOTIDE SEQUENCE [LARGE SCALE GENOMIC DNA]</scope>
    <source>
        <strain evidence="2 3">AF45-17</strain>
    </source>
</reference>
<feature type="transmembrane region" description="Helical" evidence="1">
    <location>
        <begin position="20"/>
        <end position="42"/>
    </location>
</feature>
<feature type="transmembrane region" description="Helical" evidence="1">
    <location>
        <begin position="131"/>
        <end position="153"/>
    </location>
</feature>
<dbReference type="AlphaFoldDB" id="A0A3E2TQ13"/>
<dbReference type="Proteomes" id="UP000260773">
    <property type="component" value="Unassembled WGS sequence"/>
</dbReference>
<accession>A0A3E2TQ13</accession>
<dbReference type="EMBL" id="QVEP01000009">
    <property type="protein sequence ID" value="RGB80731.1"/>
    <property type="molecule type" value="Genomic_DNA"/>
</dbReference>
<dbReference type="InterPro" id="IPR020144">
    <property type="entry name" value="SpoVAB"/>
</dbReference>